<dbReference type="GO" id="GO:0006274">
    <property type="term" value="P:DNA replication termination"/>
    <property type="evidence" value="ECO:0007669"/>
    <property type="project" value="TreeGrafter"/>
</dbReference>
<accession>A0A8E2DY19</accession>
<dbReference type="PANTHER" id="PTHR12775">
    <property type="entry name" value="PROTEIN C20ORF43 HOMOLOG"/>
    <property type="match status" value="1"/>
</dbReference>
<sequence length="161" mass="17317">MGNDGGSIPTRRELVKEAARALTTTQLKETQTEAASYAWSTDPITLKTLSLPVVSDCAGKLYNKDTILEYLLPSDDEAAKLEAEKVLEGRVKSMKDVVEVKFEIESGVDSVAERSAEREVWVCPVSGRELGPGAKAVYLVPCGHAFAGSVVREVSAEGCLQ</sequence>
<protein>
    <recommendedName>
        <fullName evidence="3">Replication termination factor 2</fullName>
    </recommendedName>
</protein>
<gene>
    <name evidence="1" type="ORF">K432DRAFT_447723</name>
</gene>
<dbReference type="Proteomes" id="UP000250266">
    <property type="component" value="Unassembled WGS sequence"/>
</dbReference>
<dbReference type="EMBL" id="KV745692">
    <property type="protein sequence ID" value="OCK73663.1"/>
    <property type="molecule type" value="Genomic_DNA"/>
</dbReference>
<dbReference type="AlphaFoldDB" id="A0A8E2DY19"/>
<evidence type="ECO:0000313" key="2">
    <source>
        <dbReference type="Proteomes" id="UP000250266"/>
    </source>
</evidence>
<keyword evidence="2" id="KW-1185">Reference proteome</keyword>
<dbReference type="OrthoDB" id="247013at2759"/>
<proteinExistence type="predicted"/>
<dbReference type="GO" id="GO:0005634">
    <property type="term" value="C:nucleus"/>
    <property type="evidence" value="ECO:0007669"/>
    <property type="project" value="TreeGrafter"/>
</dbReference>
<reference evidence="1 2" key="1">
    <citation type="journal article" date="2016" name="Nat. Commun.">
        <title>Ectomycorrhizal ecology is imprinted in the genome of the dominant symbiotic fungus Cenococcum geophilum.</title>
        <authorList>
            <consortium name="DOE Joint Genome Institute"/>
            <person name="Peter M."/>
            <person name="Kohler A."/>
            <person name="Ohm R.A."/>
            <person name="Kuo A."/>
            <person name="Krutzmann J."/>
            <person name="Morin E."/>
            <person name="Arend M."/>
            <person name="Barry K.W."/>
            <person name="Binder M."/>
            <person name="Choi C."/>
            <person name="Clum A."/>
            <person name="Copeland A."/>
            <person name="Grisel N."/>
            <person name="Haridas S."/>
            <person name="Kipfer T."/>
            <person name="LaButti K."/>
            <person name="Lindquist E."/>
            <person name="Lipzen A."/>
            <person name="Maire R."/>
            <person name="Meier B."/>
            <person name="Mihaltcheva S."/>
            <person name="Molinier V."/>
            <person name="Murat C."/>
            <person name="Poggeler S."/>
            <person name="Quandt C.A."/>
            <person name="Sperisen C."/>
            <person name="Tritt A."/>
            <person name="Tisserant E."/>
            <person name="Crous P.W."/>
            <person name="Henrissat B."/>
            <person name="Nehls U."/>
            <person name="Egli S."/>
            <person name="Spatafora J.W."/>
            <person name="Grigoriev I.V."/>
            <person name="Martin F.M."/>
        </authorList>
    </citation>
    <scope>NUCLEOTIDE SEQUENCE [LARGE SCALE GENOMIC DNA]</scope>
    <source>
        <strain evidence="1 2">CBS 459.81</strain>
    </source>
</reference>
<evidence type="ECO:0000313" key="1">
    <source>
        <dbReference type="EMBL" id="OCK73663.1"/>
    </source>
</evidence>
<name>A0A8E2DY19_9PEZI</name>
<dbReference type="Pfam" id="PF04641">
    <property type="entry name" value="Rtf2"/>
    <property type="match status" value="1"/>
</dbReference>
<evidence type="ECO:0008006" key="3">
    <source>
        <dbReference type="Google" id="ProtNLM"/>
    </source>
</evidence>
<dbReference type="PANTHER" id="PTHR12775:SF0">
    <property type="entry name" value="REPLICATION TERMINATION FACTOR 2"/>
    <property type="match status" value="1"/>
</dbReference>
<organism evidence="1 2">
    <name type="scientific">Lepidopterella palustris CBS 459.81</name>
    <dbReference type="NCBI Taxonomy" id="1314670"/>
    <lineage>
        <taxon>Eukaryota</taxon>
        <taxon>Fungi</taxon>
        <taxon>Dikarya</taxon>
        <taxon>Ascomycota</taxon>
        <taxon>Pezizomycotina</taxon>
        <taxon>Dothideomycetes</taxon>
        <taxon>Pleosporomycetidae</taxon>
        <taxon>Mytilinidiales</taxon>
        <taxon>Argynnaceae</taxon>
        <taxon>Lepidopterella</taxon>
    </lineage>
</organism>
<feature type="non-terminal residue" evidence="1">
    <location>
        <position position="161"/>
    </location>
</feature>
<dbReference type="InterPro" id="IPR006735">
    <property type="entry name" value="Rtf2"/>
</dbReference>